<dbReference type="AlphaFoldDB" id="A0A4P2VJK2"/>
<reference evidence="1 2" key="1">
    <citation type="submission" date="2018-12" db="EMBL/GenBank/DDBJ databases">
        <title>Rubrispira sanarue gen. nov., sp., nov., a member of the order Silvanigrellales, isolated from a brackish lake in Hamamatsu Japan.</title>
        <authorList>
            <person name="Maejima Y."/>
            <person name="Iino T."/>
            <person name="Muraguchi Y."/>
            <person name="Fukuda K."/>
            <person name="Nojiri H."/>
            <person name="Ohkuma M."/>
            <person name="Moriuchi R."/>
            <person name="Dohra H."/>
            <person name="Kimbara K."/>
            <person name="Shintani M."/>
        </authorList>
    </citation>
    <scope>NUCLEOTIDE SEQUENCE [LARGE SCALE GENOMIC DNA]</scope>
    <source>
        <strain evidence="1 2">RF1110005</strain>
    </source>
</reference>
<dbReference type="RefSeq" id="WP_130607399.1">
    <property type="nucleotide sequence ID" value="NZ_AP019368.1"/>
</dbReference>
<evidence type="ECO:0000313" key="1">
    <source>
        <dbReference type="EMBL" id="BBH52698.1"/>
    </source>
</evidence>
<protein>
    <recommendedName>
        <fullName evidence="3">Lipoprotein</fullName>
    </recommendedName>
</protein>
<sequence length="306" mass="35202">MKNYYKLNLYIQMIFIAAIGCDNSKSSKSKNNSSGLFELALTPLELVDRKRNFLARNSLIHPRGLQSRFNNFNDMELNHGSTCPSPRIATYDYPNAGQEVYCIKIPMEFRNNIPNRIKQEIISHEINTLDLYFIAQHKNQTYDAPRVDALKVHNWVFPHIPSTYSGSIFNRNILMTVYSNANISLSNQIIEENLLAFNVNIHDNLISPDNAHTAIASAPHINFSFYSLVIDSYTKRAVVTLHWMIEPNNFIMDNTRNPVNYMHSLQHINSSIHAPTSMRTLIDTLKKHPHFNSTTEPMQSLEKLLH</sequence>
<dbReference type="KEGG" id="sbf:JCM31447_319900"/>
<keyword evidence="2" id="KW-1185">Reference proteome</keyword>
<dbReference type="PROSITE" id="PS51257">
    <property type="entry name" value="PROKAR_LIPOPROTEIN"/>
    <property type="match status" value="1"/>
</dbReference>
<dbReference type="Proteomes" id="UP000291236">
    <property type="component" value="Chromosome"/>
</dbReference>
<evidence type="ECO:0008006" key="3">
    <source>
        <dbReference type="Google" id="ProtNLM"/>
    </source>
</evidence>
<organism evidence="1 2">
    <name type="scientific">Fluviispira sanaruensis</name>
    <dbReference type="NCBI Taxonomy" id="2493639"/>
    <lineage>
        <taxon>Bacteria</taxon>
        <taxon>Pseudomonadati</taxon>
        <taxon>Bdellovibrionota</taxon>
        <taxon>Oligoflexia</taxon>
        <taxon>Silvanigrellales</taxon>
        <taxon>Silvanigrellaceae</taxon>
        <taxon>Fluviispira</taxon>
    </lineage>
</organism>
<name>A0A4P2VJK2_FLUSA</name>
<proteinExistence type="predicted"/>
<accession>A0A4P2VJK2</accession>
<evidence type="ECO:0000313" key="2">
    <source>
        <dbReference type="Proteomes" id="UP000291236"/>
    </source>
</evidence>
<gene>
    <name evidence="1" type="ORF">JCM31447_319900</name>
</gene>
<dbReference type="EMBL" id="AP019368">
    <property type="protein sequence ID" value="BBH52698.1"/>
    <property type="molecule type" value="Genomic_DNA"/>
</dbReference>